<keyword evidence="1" id="KW-1185">Reference proteome</keyword>
<reference evidence="2" key="1">
    <citation type="submission" date="2025-08" db="UniProtKB">
        <authorList>
            <consortium name="RefSeq"/>
        </authorList>
    </citation>
    <scope>IDENTIFICATION</scope>
</reference>
<dbReference type="Proteomes" id="UP000695007">
    <property type="component" value="Unplaced"/>
</dbReference>
<proteinExistence type="predicted"/>
<dbReference type="AlphaFoldDB" id="A0AAJ6YS63"/>
<name>A0AAJ6YS63_9HYME</name>
<gene>
    <name evidence="2" type="primary">LOC105366462</name>
</gene>
<dbReference type="CTD" id="21874"/>
<protein>
    <submittedName>
        <fullName evidence="2">Tachykinins</fullName>
    </submittedName>
</protein>
<accession>A0AAJ6YS63</accession>
<dbReference type="KEGG" id="csol:105366462"/>
<organism evidence="1 2">
    <name type="scientific">Ceratosolen solmsi marchali</name>
    <dbReference type="NCBI Taxonomy" id="326594"/>
    <lineage>
        <taxon>Eukaryota</taxon>
        <taxon>Metazoa</taxon>
        <taxon>Ecdysozoa</taxon>
        <taxon>Arthropoda</taxon>
        <taxon>Hexapoda</taxon>
        <taxon>Insecta</taxon>
        <taxon>Pterygota</taxon>
        <taxon>Neoptera</taxon>
        <taxon>Endopterygota</taxon>
        <taxon>Hymenoptera</taxon>
        <taxon>Apocrita</taxon>
        <taxon>Proctotrupomorpha</taxon>
        <taxon>Chalcidoidea</taxon>
        <taxon>Agaonidae</taxon>
        <taxon>Agaoninae</taxon>
        <taxon>Ceratosolen</taxon>
    </lineage>
</organism>
<evidence type="ECO:0000313" key="2">
    <source>
        <dbReference type="RefSeq" id="XP_011503213.1"/>
    </source>
</evidence>
<dbReference type="RefSeq" id="XP_011503213.1">
    <property type="nucleotide sequence ID" value="XM_011504911.1"/>
</dbReference>
<evidence type="ECO:0000313" key="1">
    <source>
        <dbReference type="Proteomes" id="UP000695007"/>
    </source>
</evidence>
<dbReference type="GeneID" id="105366462"/>
<sequence>MASALAEHSAPQIVQKITRDLTHVESSKLPDPRFDLNKYQELHEANNKHLRVPDSYLERLLLERMEKRSSMRGFQGMRGKKNEFDLPPFFAVQIPESSYNGLGNYYNKRARMGFQGMRGKKDLEEMLNEMEKRSKMGFQGMRGKKSENYEEQEPQIIEEYRKRAPMGFQGMRGRKSSFLEELDELEKRALLGFHGMRGKKDIPYEREQIPMDIDGYVEKRPMMMGFHGMRGKRNTNYYEQQQ</sequence>